<keyword evidence="5" id="KW-1185">Reference proteome</keyword>
<evidence type="ECO:0000313" key="4">
    <source>
        <dbReference type="EMBL" id="RCN39670.1"/>
    </source>
</evidence>
<comment type="caution">
    <text evidence="4">The sequence shown here is derived from an EMBL/GenBank/DDBJ whole genome shotgun (WGS) entry which is preliminary data.</text>
</comment>
<feature type="domain" description="ShKT" evidence="3">
    <location>
        <begin position="144"/>
        <end position="178"/>
    </location>
</feature>
<keyword evidence="2" id="KW-0732">Signal</keyword>
<feature type="signal peptide" evidence="2">
    <location>
        <begin position="1"/>
        <end position="16"/>
    </location>
</feature>
<evidence type="ECO:0000259" key="3">
    <source>
        <dbReference type="PROSITE" id="PS51670"/>
    </source>
</evidence>
<keyword evidence="1" id="KW-1015">Disulfide bond</keyword>
<dbReference type="PROSITE" id="PS51670">
    <property type="entry name" value="SHKT"/>
    <property type="match status" value="1"/>
</dbReference>
<gene>
    <name evidence="4" type="ORF">ANCCAN_14412</name>
</gene>
<name>A0A368G9I1_ANCCA</name>
<evidence type="ECO:0000256" key="1">
    <source>
        <dbReference type="PROSITE-ProRule" id="PRU01005"/>
    </source>
</evidence>
<organism evidence="4 5">
    <name type="scientific">Ancylostoma caninum</name>
    <name type="common">Dog hookworm</name>
    <dbReference type="NCBI Taxonomy" id="29170"/>
    <lineage>
        <taxon>Eukaryota</taxon>
        <taxon>Metazoa</taxon>
        <taxon>Ecdysozoa</taxon>
        <taxon>Nematoda</taxon>
        <taxon>Chromadorea</taxon>
        <taxon>Rhabditida</taxon>
        <taxon>Rhabditina</taxon>
        <taxon>Rhabditomorpha</taxon>
        <taxon>Strongyloidea</taxon>
        <taxon>Ancylostomatidae</taxon>
        <taxon>Ancylostomatinae</taxon>
        <taxon>Ancylostoma</taxon>
    </lineage>
</organism>
<dbReference type="Proteomes" id="UP000252519">
    <property type="component" value="Unassembled WGS sequence"/>
</dbReference>
<dbReference type="Gene3D" id="1.10.10.1940">
    <property type="match status" value="2"/>
</dbReference>
<proteinExistence type="predicted"/>
<protein>
    <submittedName>
        <fullName evidence="4">ShTK domain protein</fullName>
    </submittedName>
</protein>
<accession>A0A368G9I1</accession>
<dbReference type="SMART" id="SM00254">
    <property type="entry name" value="ShKT"/>
    <property type="match status" value="3"/>
</dbReference>
<dbReference type="AlphaFoldDB" id="A0A368G9I1"/>
<dbReference type="EMBL" id="JOJR01000326">
    <property type="protein sequence ID" value="RCN39670.1"/>
    <property type="molecule type" value="Genomic_DNA"/>
</dbReference>
<reference evidence="4 5" key="1">
    <citation type="submission" date="2014-10" db="EMBL/GenBank/DDBJ databases">
        <title>Draft genome of the hookworm Ancylostoma caninum.</title>
        <authorList>
            <person name="Mitreva M."/>
        </authorList>
    </citation>
    <scope>NUCLEOTIDE SEQUENCE [LARGE SCALE GENOMIC DNA]</scope>
    <source>
        <strain evidence="4 5">Baltimore</strain>
    </source>
</reference>
<dbReference type="OrthoDB" id="5868365at2759"/>
<sequence length="226" mass="24721">MLQIFVFTALLCGSYAAITDLNCTHLVGNDRKYDASALNCPNKYPDDDCAKLFPGNEVKVDMDDERPDNCFKYPGLRELAITACSKRCGYCCINPAYNCKDKPNPRISCQVITPDMCVSPYWKNIIAEDCPTACGFCQTPIGDCADRAAGCGNDLSICINIYMQDFVKENCKKTCGFCSQGGGGGSTADCGNDPKCPNWVQNGFCASTFYTAEQKKKYCGKLCKLC</sequence>
<feature type="chain" id="PRO_5016727650" evidence="2">
    <location>
        <begin position="17"/>
        <end position="226"/>
    </location>
</feature>
<dbReference type="PANTHER" id="PTHR21724">
    <property type="entry name" value="SHKT DOMAIN-CONTAINING PROTEIN"/>
    <property type="match status" value="1"/>
</dbReference>
<feature type="disulfide bond" evidence="1">
    <location>
        <begin position="144"/>
        <end position="178"/>
    </location>
</feature>
<evidence type="ECO:0000313" key="5">
    <source>
        <dbReference type="Proteomes" id="UP000252519"/>
    </source>
</evidence>
<dbReference type="InterPro" id="IPR003582">
    <property type="entry name" value="ShKT_dom"/>
</dbReference>
<comment type="caution">
    <text evidence="1">Lacks conserved residue(s) required for the propagation of feature annotation.</text>
</comment>
<dbReference type="PANTHER" id="PTHR21724:SF0">
    <property type="entry name" value="SHKT DOMAIN-CONTAINING PROTEIN"/>
    <property type="match status" value="1"/>
</dbReference>
<dbReference type="Pfam" id="PF01549">
    <property type="entry name" value="ShK"/>
    <property type="match status" value="3"/>
</dbReference>
<evidence type="ECO:0000256" key="2">
    <source>
        <dbReference type="SAM" id="SignalP"/>
    </source>
</evidence>
<dbReference type="Gene3D" id="1.10.10.1870">
    <property type="entry name" value="ShTK domain-like"/>
    <property type="match status" value="1"/>
</dbReference>
<dbReference type="STRING" id="29170.A0A368G9I1"/>